<evidence type="ECO:0000259" key="2">
    <source>
        <dbReference type="Pfam" id="PF13660"/>
    </source>
</evidence>
<dbReference type="GO" id="GO:0016301">
    <property type="term" value="F:kinase activity"/>
    <property type="evidence" value="ECO:0007669"/>
    <property type="project" value="UniProtKB-KW"/>
</dbReference>
<dbReference type="SUPFAM" id="SSF82544">
    <property type="entry name" value="GckA/TtuD-like"/>
    <property type="match status" value="1"/>
</dbReference>
<accession>A0ABX7LR33</accession>
<dbReference type="Pfam" id="PF05161">
    <property type="entry name" value="MOFRL"/>
    <property type="match status" value="1"/>
</dbReference>
<gene>
    <name evidence="3" type="ORF">JX001_02830</name>
</gene>
<keyword evidence="3" id="KW-0808">Transferase</keyword>
<organism evidence="3 4">
    <name type="scientific">Brevundimonas fontaquae</name>
    <dbReference type="NCBI Taxonomy" id="2813778"/>
    <lineage>
        <taxon>Bacteria</taxon>
        <taxon>Pseudomonadati</taxon>
        <taxon>Pseudomonadota</taxon>
        <taxon>Alphaproteobacteria</taxon>
        <taxon>Caulobacterales</taxon>
        <taxon>Caulobacteraceae</taxon>
        <taxon>Brevundimonas</taxon>
    </lineage>
</organism>
<dbReference type="Pfam" id="PF13660">
    <property type="entry name" value="DUF4147"/>
    <property type="match status" value="1"/>
</dbReference>
<dbReference type="InterPro" id="IPR038614">
    <property type="entry name" value="GK_N_sf"/>
</dbReference>
<protein>
    <submittedName>
        <fullName evidence="3">Glycerate kinase</fullName>
    </submittedName>
</protein>
<dbReference type="EMBL" id="CP070968">
    <property type="protein sequence ID" value="QSF54772.1"/>
    <property type="molecule type" value="Genomic_DNA"/>
</dbReference>
<feature type="domain" description="MOFRL" evidence="1">
    <location>
        <begin position="313"/>
        <end position="418"/>
    </location>
</feature>
<dbReference type="InterPro" id="IPR025286">
    <property type="entry name" value="MOFRL_assoc_dom"/>
</dbReference>
<reference evidence="3 4" key="1">
    <citation type="submission" date="2021-02" db="EMBL/GenBank/DDBJ databases">
        <title>Brevundimonas sp. CS1 genome sequence.</title>
        <authorList>
            <person name="Lee K."/>
            <person name="Choi Y.-J."/>
            <person name="Son H.-R."/>
        </authorList>
    </citation>
    <scope>NUCLEOTIDE SEQUENCE [LARGE SCALE GENOMIC DNA]</scope>
    <source>
        <strain evidence="3 4">CS1</strain>
    </source>
</reference>
<evidence type="ECO:0000313" key="4">
    <source>
        <dbReference type="Proteomes" id="UP000662957"/>
    </source>
</evidence>
<sequence>MTDDPNAPHRAAMIDLFARAVIAVSAEAAMPDELPATPSGRTAIIALGKAAVPMMRVALRRSSGPVTGLVVTRYGHLDSEASFGPDIEVIESGHPVPDDKSLDAANHALRLATALKAQDRLLLLLSGGGSALASAPAGGVSLEDKQAVTRSLLRSGATIAEINTVRKHLSRFKGGRLAQAAGPAKVTTWIISDIPGDDPSFVASAPTVADQTTLQTARDIVAEYGVAVPPAVDQALLDPANETPTPDSLGLAGGEVRIIARARDALSAAAEAAEAKGFVITNLGDRLQAESRHLGASHAGLARRLASDGRRRAIISGGETTVTVVNPEGRGGRNLEYLLGLAIGLDGAPGICALACDTDGIDGTEDAAGGVIFPDTLVRARALGLDPVEHLRTNRSHAFFEALGDLVVTGPTLTNVNDFRVILIDGQED</sequence>
<dbReference type="InterPro" id="IPR007835">
    <property type="entry name" value="MOFRL"/>
</dbReference>
<feature type="domain" description="MOFRL-associated" evidence="2">
    <location>
        <begin position="15"/>
        <end position="236"/>
    </location>
</feature>
<dbReference type="RefSeq" id="WP_205682206.1">
    <property type="nucleotide sequence ID" value="NZ_CP070968.1"/>
</dbReference>
<dbReference type="PANTHER" id="PTHR12227:SF0">
    <property type="entry name" value="GLYCERATE KINASE"/>
    <property type="match status" value="1"/>
</dbReference>
<dbReference type="Gene3D" id="3.40.1480.10">
    <property type="entry name" value="MOFRL domain"/>
    <property type="match status" value="1"/>
</dbReference>
<keyword evidence="3" id="KW-0418">Kinase</keyword>
<dbReference type="Gene3D" id="3.40.50.10180">
    <property type="entry name" value="Glycerate kinase, MOFRL-like N-terminal domain"/>
    <property type="match status" value="1"/>
</dbReference>
<evidence type="ECO:0000313" key="3">
    <source>
        <dbReference type="EMBL" id="QSF54772.1"/>
    </source>
</evidence>
<dbReference type="PANTHER" id="PTHR12227">
    <property type="entry name" value="GLYCERATE KINASE"/>
    <property type="match status" value="1"/>
</dbReference>
<keyword evidence="4" id="KW-1185">Reference proteome</keyword>
<name>A0ABX7LR33_9CAUL</name>
<dbReference type="Proteomes" id="UP000662957">
    <property type="component" value="Chromosome"/>
</dbReference>
<evidence type="ECO:0000259" key="1">
    <source>
        <dbReference type="Pfam" id="PF05161"/>
    </source>
</evidence>
<proteinExistence type="predicted"/>
<dbReference type="InterPro" id="IPR039760">
    <property type="entry name" value="MOFRL_protein"/>
</dbReference>
<dbReference type="InterPro" id="IPR037035">
    <property type="entry name" value="GK-like_C_sf"/>
</dbReference>